<sequence length="258" mass="27518">MAGVSKSTERLVNVIVCMGAAVVIFGAWQKITHQALADFFLTAGLITEAVIFVVYAFLPPPGSEMHAIAEALPKLAGGVGGGNNGNPAIAKMDEMFQEADITPANLARLSEGFKKLGSTVTNIADVSDVVKTTSDYTAKTKEVTIALDKMKDVYQGAASTVSSFNNAADSTKQFHEQVQVLTKNLGSLNAIYELELQDTNNHLKAMNSFYGNLVQASQTMQGSVDDAKKAHEQISKLAGNLSHLNTIYGNMLTAMQGR</sequence>
<feature type="transmembrane region" description="Helical" evidence="1">
    <location>
        <begin position="35"/>
        <end position="58"/>
    </location>
</feature>
<evidence type="ECO:0000259" key="2">
    <source>
        <dbReference type="Pfam" id="PF22827"/>
    </source>
</evidence>
<proteinExistence type="predicted"/>
<organism evidence="3 4">
    <name type="scientific">Niastella yeongjuensis</name>
    <dbReference type="NCBI Taxonomy" id="354355"/>
    <lineage>
        <taxon>Bacteria</taxon>
        <taxon>Pseudomonadati</taxon>
        <taxon>Bacteroidota</taxon>
        <taxon>Chitinophagia</taxon>
        <taxon>Chitinophagales</taxon>
        <taxon>Chitinophagaceae</taxon>
        <taxon>Niastella</taxon>
    </lineage>
</organism>
<protein>
    <submittedName>
        <fullName evidence="3">Gliding motility protein GldL</fullName>
    </submittedName>
</protein>
<dbReference type="Pfam" id="PF22827">
    <property type="entry name" value="GldL_N"/>
    <property type="match status" value="1"/>
</dbReference>
<dbReference type="EMBL" id="LVXG01000012">
    <property type="protein sequence ID" value="OQP50905.1"/>
    <property type="molecule type" value="Genomic_DNA"/>
</dbReference>
<dbReference type="AlphaFoldDB" id="A0A1V9EY62"/>
<keyword evidence="4" id="KW-1185">Reference proteome</keyword>
<keyword evidence="1" id="KW-0472">Membrane</keyword>
<keyword evidence="1" id="KW-1133">Transmembrane helix</keyword>
<dbReference type="InterPro" id="IPR019852">
    <property type="entry name" value="Motility-assoc_prot_GldL"/>
</dbReference>
<dbReference type="SUPFAM" id="SSF58104">
    <property type="entry name" value="Methyl-accepting chemotaxis protein (MCP) signaling domain"/>
    <property type="match status" value="1"/>
</dbReference>
<comment type="caution">
    <text evidence="3">The sequence shown here is derived from an EMBL/GenBank/DDBJ whole genome shotgun (WGS) entry which is preliminary data.</text>
</comment>
<dbReference type="NCBIfam" id="TIGR03513">
    <property type="entry name" value="GldL_gliding"/>
    <property type="match status" value="1"/>
</dbReference>
<dbReference type="OrthoDB" id="1466660at2"/>
<feature type="transmembrane region" description="Helical" evidence="1">
    <location>
        <begin position="12"/>
        <end position="29"/>
    </location>
</feature>
<dbReference type="STRING" id="354355.SAMN05660816_00236"/>
<dbReference type="InterPro" id="IPR055087">
    <property type="entry name" value="GldL-like_N"/>
</dbReference>
<gene>
    <name evidence="3" type="ORF">A4H97_03515</name>
</gene>
<accession>A0A1V9EY62</accession>
<feature type="domain" description="Gliding motility protein GldL-like N-terminal" evidence="2">
    <location>
        <begin position="15"/>
        <end position="77"/>
    </location>
</feature>
<dbReference type="Proteomes" id="UP000192610">
    <property type="component" value="Unassembled WGS sequence"/>
</dbReference>
<evidence type="ECO:0000313" key="3">
    <source>
        <dbReference type="EMBL" id="OQP50905.1"/>
    </source>
</evidence>
<evidence type="ECO:0000313" key="4">
    <source>
        <dbReference type="Proteomes" id="UP000192610"/>
    </source>
</evidence>
<dbReference type="RefSeq" id="WP_081199409.1">
    <property type="nucleotide sequence ID" value="NZ_FOCZ01000001.1"/>
</dbReference>
<reference evidence="4" key="1">
    <citation type="submission" date="2016-04" db="EMBL/GenBank/DDBJ databases">
        <authorList>
            <person name="Chen L."/>
            <person name="Zhuang W."/>
            <person name="Wang G."/>
        </authorList>
    </citation>
    <scope>NUCLEOTIDE SEQUENCE [LARGE SCALE GENOMIC DNA]</scope>
    <source>
        <strain evidence="4">17621</strain>
    </source>
</reference>
<evidence type="ECO:0000256" key="1">
    <source>
        <dbReference type="SAM" id="Phobius"/>
    </source>
</evidence>
<keyword evidence="1" id="KW-0812">Transmembrane</keyword>
<name>A0A1V9EY62_9BACT</name>